<dbReference type="PANTHER" id="PTHR36310">
    <property type="entry name" value="CYCLIN-DEPENDENT PROTEIN KINASE INHIBITOR SMR11"/>
    <property type="match status" value="1"/>
</dbReference>
<dbReference type="InterPro" id="IPR038971">
    <property type="entry name" value="SMR11/SMR16"/>
</dbReference>
<dbReference type="OrthoDB" id="777328at2759"/>
<gene>
    <name evidence="2" type="ORF">SASPL_104076</name>
</gene>
<reference evidence="2" key="2">
    <citation type="submission" date="2020-08" db="EMBL/GenBank/DDBJ databases">
        <title>Plant Genome Project.</title>
        <authorList>
            <person name="Zhang R.-G."/>
        </authorList>
    </citation>
    <scope>NUCLEOTIDE SEQUENCE</scope>
    <source>
        <strain evidence="2">Huo1</strain>
        <tissue evidence="2">Leaf</tissue>
    </source>
</reference>
<evidence type="ECO:0000313" key="2">
    <source>
        <dbReference type="EMBL" id="KAG6432499.1"/>
    </source>
</evidence>
<dbReference type="EMBL" id="PNBA02000002">
    <property type="protein sequence ID" value="KAG6432499.1"/>
    <property type="molecule type" value="Genomic_DNA"/>
</dbReference>
<accession>A0A8X8YIL0</accession>
<dbReference type="PANTHER" id="PTHR36310:SF1">
    <property type="entry name" value="CYCLIN-DEPENDENT PROTEIN KINASE INHIBITOR SMR11"/>
    <property type="match status" value="1"/>
</dbReference>
<dbReference type="AlphaFoldDB" id="A0A8X8YIL0"/>
<evidence type="ECO:0000313" key="3">
    <source>
        <dbReference type="Proteomes" id="UP000298416"/>
    </source>
</evidence>
<dbReference type="Proteomes" id="UP000298416">
    <property type="component" value="Unassembled WGS sequence"/>
</dbReference>
<organism evidence="2">
    <name type="scientific">Salvia splendens</name>
    <name type="common">Scarlet sage</name>
    <dbReference type="NCBI Taxonomy" id="180675"/>
    <lineage>
        <taxon>Eukaryota</taxon>
        <taxon>Viridiplantae</taxon>
        <taxon>Streptophyta</taxon>
        <taxon>Embryophyta</taxon>
        <taxon>Tracheophyta</taxon>
        <taxon>Spermatophyta</taxon>
        <taxon>Magnoliopsida</taxon>
        <taxon>eudicotyledons</taxon>
        <taxon>Gunneridae</taxon>
        <taxon>Pentapetalae</taxon>
        <taxon>asterids</taxon>
        <taxon>lamiids</taxon>
        <taxon>Lamiales</taxon>
        <taxon>Lamiaceae</taxon>
        <taxon>Nepetoideae</taxon>
        <taxon>Mentheae</taxon>
        <taxon>Salviinae</taxon>
        <taxon>Salvia</taxon>
        <taxon>Salvia subgen. Calosphace</taxon>
        <taxon>core Calosphace</taxon>
    </lineage>
</organism>
<comment type="caution">
    <text evidence="2">The sequence shown here is derived from an EMBL/GenBank/DDBJ whole genome shotgun (WGS) entry which is preliminary data.</text>
</comment>
<sequence>MGSEVCADEQQAICGKNWSLICKTGDEEAGPATPEEKAEHSPPHSSPDVETPKETLFDSFAPGSDKLLLAPRRLKYQDESHSHVVRRLNFASSLIEEFDNVADDGGEGGDDDEQRLFEIVYGTIMDAIFEEQGAPRSTPLSTGIAETRTDEQGTPRSTQLLTGIAETCPAAPIKSATTRQRCTIDKDICRRLF</sequence>
<feature type="region of interest" description="Disordered" evidence="1">
    <location>
        <begin position="134"/>
        <end position="156"/>
    </location>
</feature>
<feature type="region of interest" description="Disordered" evidence="1">
    <location>
        <begin position="24"/>
        <end position="61"/>
    </location>
</feature>
<protein>
    <submittedName>
        <fullName evidence="2">Uncharacterized protein</fullName>
    </submittedName>
</protein>
<reference evidence="2" key="1">
    <citation type="submission" date="2018-01" db="EMBL/GenBank/DDBJ databases">
        <authorList>
            <person name="Mao J.F."/>
        </authorList>
    </citation>
    <scope>NUCLEOTIDE SEQUENCE</scope>
    <source>
        <strain evidence="2">Huo1</strain>
        <tissue evidence="2">Leaf</tissue>
    </source>
</reference>
<proteinExistence type="predicted"/>
<keyword evidence="3" id="KW-1185">Reference proteome</keyword>
<name>A0A8X8YIL0_SALSN</name>
<evidence type="ECO:0000256" key="1">
    <source>
        <dbReference type="SAM" id="MobiDB-lite"/>
    </source>
</evidence>